<dbReference type="GO" id="GO:0008270">
    <property type="term" value="F:zinc ion binding"/>
    <property type="evidence" value="ECO:0007669"/>
    <property type="project" value="UniProtKB-KW"/>
</dbReference>
<comment type="caution">
    <text evidence="5">The sequence shown here is derived from an EMBL/GenBank/DDBJ whole genome shotgun (WGS) entry which is preliminary data.</text>
</comment>
<dbReference type="EMBL" id="RWGY01000007">
    <property type="protein sequence ID" value="TVU41425.1"/>
    <property type="molecule type" value="Genomic_DNA"/>
</dbReference>
<feature type="non-terminal residue" evidence="5">
    <location>
        <position position="1"/>
    </location>
</feature>
<keyword evidence="3" id="KW-0472">Membrane</keyword>
<evidence type="ECO:0000313" key="5">
    <source>
        <dbReference type="EMBL" id="TVU41425.1"/>
    </source>
</evidence>
<dbReference type="Pfam" id="PF13639">
    <property type="entry name" value="zf-RING_2"/>
    <property type="match status" value="1"/>
</dbReference>
<evidence type="ECO:0000256" key="3">
    <source>
        <dbReference type="SAM" id="Phobius"/>
    </source>
</evidence>
<dbReference type="InterPro" id="IPR001841">
    <property type="entry name" value="Znf_RING"/>
</dbReference>
<reference evidence="5 6" key="1">
    <citation type="journal article" date="2019" name="Sci. Rep.">
        <title>A high-quality genome of Eragrostis curvula grass provides insights into Poaceae evolution and supports new strategies to enhance forage quality.</title>
        <authorList>
            <person name="Carballo J."/>
            <person name="Santos B.A.C.M."/>
            <person name="Zappacosta D."/>
            <person name="Garbus I."/>
            <person name="Selva J.P."/>
            <person name="Gallo C.A."/>
            <person name="Diaz A."/>
            <person name="Albertini E."/>
            <person name="Caccamo M."/>
            <person name="Echenique V."/>
        </authorList>
    </citation>
    <scope>NUCLEOTIDE SEQUENCE [LARGE SCALE GENOMIC DNA]</scope>
    <source>
        <strain evidence="6">cv. Victoria</strain>
        <tissue evidence="5">Leaf</tissue>
    </source>
</reference>
<keyword evidence="1" id="KW-0479">Metal-binding</keyword>
<feature type="domain" description="RING-type" evidence="4">
    <location>
        <begin position="114"/>
        <end position="156"/>
    </location>
</feature>
<keyword evidence="6" id="KW-1185">Reference proteome</keyword>
<name>A0A5J9W0J3_9POAL</name>
<dbReference type="Gene3D" id="3.30.40.10">
    <property type="entry name" value="Zinc/RING finger domain, C3HC4 (zinc finger)"/>
    <property type="match status" value="1"/>
</dbReference>
<keyword evidence="3" id="KW-0812">Transmembrane</keyword>
<evidence type="ECO:0000313" key="6">
    <source>
        <dbReference type="Proteomes" id="UP000324897"/>
    </source>
</evidence>
<dbReference type="InterPro" id="IPR013083">
    <property type="entry name" value="Znf_RING/FYVE/PHD"/>
</dbReference>
<dbReference type="PANTHER" id="PTHR46719:SF5">
    <property type="entry name" value="OS07G0159600 PROTEIN"/>
    <property type="match status" value="1"/>
</dbReference>
<feature type="compositionally biased region" description="Basic and acidic residues" evidence="2">
    <location>
        <begin position="418"/>
        <end position="429"/>
    </location>
</feature>
<dbReference type="SMART" id="SM00184">
    <property type="entry name" value="RING"/>
    <property type="match status" value="1"/>
</dbReference>
<dbReference type="Proteomes" id="UP000324897">
    <property type="component" value="Chromosome 4"/>
</dbReference>
<feature type="region of interest" description="Disordered" evidence="2">
    <location>
        <begin position="380"/>
        <end position="429"/>
    </location>
</feature>
<dbReference type="CDD" id="cd16454">
    <property type="entry name" value="RING-H2_PA-TM-RING"/>
    <property type="match status" value="1"/>
</dbReference>
<dbReference type="PROSITE" id="PS50089">
    <property type="entry name" value="ZF_RING_2"/>
    <property type="match status" value="1"/>
</dbReference>
<feature type="transmembrane region" description="Helical" evidence="3">
    <location>
        <begin position="28"/>
        <end position="51"/>
    </location>
</feature>
<evidence type="ECO:0000256" key="2">
    <source>
        <dbReference type="SAM" id="MobiDB-lite"/>
    </source>
</evidence>
<dbReference type="InterPro" id="IPR045899">
    <property type="entry name" value="ATL71-like"/>
</dbReference>
<dbReference type="SUPFAM" id="SSF57850">
    <property type="entry name" value="RING/U-box"/>
    <property type="match status" value="1"/>
</dbReference>
<evidence type="ECO:0000259" key="4">
    <source>
        <dbReference type="PROSITE" id="PS50089"/>
    </source>
</evidence>
<gene>
    <name evidence="5" type="ORF">EJB05_14942</name>
</gene>
<dbReference type="OrthoDB" id="9984778at2759"/>
<organism evidence="5 6">
    <name type="scientific">Eragrostis curvula</name>
    <name type="common">weeping love grass</name>
    <dbReference type="NCBI Taxonomy" id="38414"/>
    <lineage>
        <taxon>Eukaryota</taxon>
        <taxon>Viridiplantae</taxon>
        <taxon>Streptophyta</taxon>
        <taxon>Embryophyta</taxon>
        <taxon>Tracheophyta</taxon>
        <taxon>Spermatophyta</taxon>
        <taxon>Magnoliopsida</taxon>
        <taxon>Liliopsida</taxon>
        <taxon>Poales</taxon>
        <taxon>Poaceae</taxon>
        <taxon>PACMAD clade</taxon>
        <taxon>Chloridoideae</taxon>
        <taxon>Eragrostideae</taxon>
        <taxon>Eragrostidinae</taxon>
        <taxon>Eragrostis</taxon>
    </lineage>
</organism>
<protein>
    <recommendedName>
        <fullName evidence="4">RING-type domain-containing protein</fullName>
    </recommendedName>
</protein>
<keyword evidence="1" id="KW-0862">Zinc</keyword>
<keyword evidence="1" id="KW-0863">Zinc-finger</keyword>
<dbReference type="Gramene" id="TVU41425">
    <property type="protein sequence ID" value="TVU41425"/>
    <property type="gene ID" value="EJB05_14942"/>
</dbReference>
<evidence type="ECO:0000256" key="1">
    <source>
        <dbReference type="PROSITE-ProRule" id="PRU00175"/>
    </source>
</evidence>
<dbReference type="PANTHER" id="PTHR46719">
    <property type="entry name" value="TRANSCRIPTION FACTOR C2H2 FAMILY-RELATED"/>
    <property type="match status" value="1"/>
</dbReference>
<proteinExistence type="predicted"/>
<keyword evidence="3" id="KW-1133">Transmembrane helix</keyword>
<dbReference type="AlphaFoldDB" id="A0A5J9W0J3"/>
<sequence>MSSPPGPGDGIGGGSAHGIFGASGISGFGYGVGVAIGILLIVSTIALAVYFCTRTSMPVGTAVAFFAPHPPPPRAGGEDVEQGGIDEATLEAFPPAVAYAEARKQRPAAQQACCPVCLENYADADVVRALPDCGHLFHRECVDPWLRLRPTCPVCRTSPLPSPMPTPLAEVTPLASARRASSSGPRETTTLHKSPAPVVTSSKPFHLPLQVPDDLRYGDDPGVVVVVAASGAQPRDEHEVPELPGIVGAAEVGVHHPVHGTGEPGLLHPPHQLAVAARGLPRHQLQHQHAVLEHQLPPPLLHLACTTTMPSSHLSVQTTTHRWRNADWGTGGFHEEEAEPVAVAFGEAVEPDDVAVVEAAQQLHLQVEVAPVLALAGARPPDRRDQAAGEARPVCRAAGGAGRLEGRGEAVGGRLHLPHPEPPHEWQST</sequence>
<feature type="region of interest" description="Disordered" evidence="2">
    <location>
        <begin position="174"/>
        <end position="199"/>
    </location>
</feature>
<accession>A0A5J9W0J3</accession>